<keyword evidence="3" id="KW-1185">Reference proteome</keyword>
<feature type="domain" description="Neurotransmitter-gated ion-channel ligand-binding" evidence="2">
    <location>
        <begin position="38"/>
        <end position="146"/>
    </location>
</feature>
<dbReference type="GO" id="GO:0016020">
    <property type="term" value="C:membrane"/>
    <property type="evidence" value="ECO:0007669"/>
    <property type="project" value="InterPro"/>
</dbReference>
<protein>
    <submittedName>
        <fullName evidence="4">Neurotransmitter-gated ion-channel ligand-binding domain-containing protein</fullName>
    </submittedName>
</protein>
<keyword evidence="1" id="KW-0732">Signal</keyword>
<feature type="chain" id="PRO_5042097496" evidence="1">
    <location>
        <begin position="18"/>
        <end position="214"/>
    </location>
</feature>
<dbReference type="Gene3D" id="2.70.170.10">
    <property type="entry name" value="Neurotransmitter-gated ion-channel ligand-binding domain"/>
    <property type="match status" value="1"/>
</dbReference>
<sequence>MSYFYTLVSVFVSAILAFHLDDPIVIERPQNKVEWGDVMLEYDPSQTPIDNHTIYVSIRIFNAKWQSEVLSLDFEMLERWTDSRLRFQEKEAKVLLPKTQHIWTPETYFVDSIRDEILREATLITNLGEVIRRERRHLEIPCTLHSNMTLCDLGIGSYSATSQPQFEYAVTEFGYTKTSILGNYLVATKMQKSLDGDKQRIAVISLQILFNQQK</sequence>
<dbReference type="Pfam" id="PF02931">
    <property type="entry name" value="Neur_chan_LBD"/>
    <property type="match status" value="1"/>
</dbReference>
<organism evidence="3 4">
    <name type="scientific">Mesorhabditis belari</name>
    <dbReference type="NCBI Taxonomy" id="2138241"/>
    <lineage>
        <taxon>Eukaryota</taxon>
        <taxon>Metazoa</taxon>
        <taxon>Ecdysozoa</taxon>
        <taxon>Nematoda</taxon>
        <taxon>Chromadorea</taxon>
        <taxon>Rhabditida</taxon>
        <taxon>Rhabditina</taxon>
        <taxon>Rhabditomorpha</taxon>
        <taxon>Rhabditoidea</taxon>
        <taxon>Rhabditidae</taxon>
        <taxon>Mesorhabditinae</taxon>
        <taxon>Mesorhabditis</taxon>
    </lineage>
</organism>
<evidence type="ECO:0000313" key="3">
    <source>
        <dbReference type="Proteomes" id="UP000887575"/>
    </source>
</evidence>
<dbReference type="InterPro" id="IPR006202">
    <property type="entry name" value="Neur_chan_lig-bd"/>
</dbReference>
<feature type="signal peptide" evidence="1">
    <location>
        <begin position="1"/>
        <end position="17"/>
    </location>
</feature>
<dbReference type="SUPFAM" id="SSF63712">
    <property type="entry name" value="Nicotinic receptor ligand binding domain-like"/>
    <property type="match status" value="1"/>
</dbReference>
<dbReference type="Proteomes" id="UP000887575">
    <property type="component" value="Unassembled WGS sequence"/>
</dbReference>
<name>A0AAF3F113_9BILA</name>
<reference evidence="4" key="1">
    <citation type="submission" date="2024-02" db="UniProtKB">
        <authorList>
            <consortium name="WormBaseParasite"/>
        </authorList>
    </citation>
    <scope>IDENTIFICATION</scope>
</reference>
<dbReference type="GO" id="GO:0005230">
    <property type="term" value="F:extracellular ligand-gated monoatomic ion channel activity"/>
    <property type="evidence" value="ECO:0007669"/>
    <property type="project" value="InterPro"/>
</dbReference>
<proteinExistence type="predicted"/>
<dbReference type="InterPro" id="IPR036734">
    <property type="entry name" value="Neur_chan_lig-bd_sf"/>
</dbReference>
<evidence type="ECO:0000259" key="2">
    <source>
        <dbReference type="Pfam" id="PF02931"/>
    </source>
</evidence>
<evidence type="ECO:0000313" key="4">
    <source>
        <dbReference type="WBParaSite" id="MBELARI_LOCUS20210"/>
    </source>
</evidence>
<accession>A0AAF3F113</accession>
<dbReference type="AlphaFoldDB" id="A0AAF3F113"/>
<dbReference type="WBParaSite" id="MBELARI_LOCUS20210">
    <property type="protein sequence ID" value="MBELARI_LOCUS20210"/>
    <property type="gene ID" value="MBELARI_LOCUS20210"/>
</dbReference>
<evidence type="ECO:0000256" key="1">
    <source>
        <dbReference type="SAM" id="SignalP"/>
    </source>
</evidence>